<reference evidence="1" key="1">
    <citation type="submission" date="2015-07" db="EMBL/GenBank/DDBJ databases">
        <title>Draft Genome Sequences of Anaerolinea thermolimosa IMO-1, Bellilinea caldifistulae GOMI-1, Leptolinea tardivitalis YMTK-2, Levilinea saccharolytica KIBI-1,Longilinea arvoryzae KOME-1, Previously Described as Members of the Anaerolineaceae (Chloroflexi).</title>
        <authorList>
            <person name="Sekiguchi Y."/>
            <person name="Ohashi A."/>
            <person name="Matsuura N."/>
            <person name="Tourlousse M.D."/>
        </authorList>
    </citation>
    <scope>NUCLEOTIDE SEQUENCE [LARGE SCALE GENOMIC DNA]</scope>
    <source>
        <strain evidence="1">KOME-1</strain>
    </source>
</reference>
<evidence type="ECO:0000313" key="1">
    <source>
        <dbReference type="EMBL" id="GAP12920.1"/>
    </source>
</evidence>
<dbReference type="OrthoDB" id="1100724at2"/>
<name>A0A0S7BFQ4_9CHLR</name>
<dbReference type="Proteomes" id="UP000055060">
    <property type="component" value="Unassembled WGS sequence"/>
</dbReference>
<accession>A0A0S7BFQ4</accession>
<dbReference type="EMBL" id="DF967972">
    <property type="protein sequence ID" value="GAP12920.1"/>
    <property type="molecule type" value="Genomic_DNA"/>
</dbReference>
<sequence length="111" mass="12578">MLGARPIFDPQRRIGQLGLDQSPGFGSPARGAMFFNRCLQRGLSAEWLGRLLGRKLRLTGLDAPLNGNGRDLGIRTVPIRKITGSKGRANDFDRFFRPLQDNTRERWLNVW</sequence>
<evidence type="ECO:0000313" key="2">
    <source>
        <dbReference type="Proteomes" id="UP000055060"/>
    </source>
</evidence>
<protein>
    <submittedName>
        <fullName evidence="1">Uncharacterized protein</fullName>
    </submittedName>
</protein>
<keyword evidence="2" id="KW-1185">Reference proteome</keyword>
<dbReference type="AlphaFoldDB" id="A0A0S7BFQ4"/>
<dbReference type="STRING" id="360412.LARV_00660"/>
<proteinExistence type="predicted"/>
<gene>
    <name evidence="1" type="ORF">LARV_00660</name>
</gene>
<organism evidence="1">
    <name type="scientific">Longilinea arvoryzae</name>
    <dbReference type="NCBI Taxonomy" id="360412"/>
    <lineage>
        <taxon>Bacteria</taxon>
        <taxon>Bacillati</taxon>
        <taxon>Chloroflexota</taxon>
        <taxon>Anaerolineae</taxon>
        <taxon>Anaerolineales</taxon>
        <taxon>Anaerolineaceae</taxon>
        <taxon>Longilinea</taxon>
    </lineage>
</organism>